<dbReference type="Proteomes" id="UP000461670">
    <property type="component" value="Unassembled WGS sequence"/>
</dbReference>
<dbReference type="InterPro" id="IPR013786">
    <property type="entry name" value="AcylCoA_DH/ox_N"/>
</dbReference>
<dbReference type="SUPFAM" id="SSF56645">
    <property type="entry name" value="Acyl-CoA dehydrogenase NM domain-like"/>
    <property type="match status" value="1"/>
</dbReference>
<dbReference type="PANTHER" id="PTHR43884">
    <property type="entry name" value="ACYL-COA DEHYDROGENASE"/>
    <property type="match status" value="1"/>
</dbReference>
<dbReference type="Gene3D" id="2.40.110.10">
    <property type="entry name" value="Butyryl-CoA Dehydrogenase, subunit A, domain 2"/>
    <property type="match status" value="1"/>
</dbReference>
<dbReference type="GO" id="GO:0003995">
    <property type="term" value="F:acyl-CoA dehydrogenase activity"/>
    <property type="evidence" value="ECO:0007669"/>
    <property type="project" value="TreeGrafter"/>
</dbReference>
<accession>A0A7V8FQ68</accession>
<gene>
    <name evidence="2" type="ORF">GAK30_01341</name>
</gene>
<dbReference type="InterPro" id="IPR046373">
    <property type="entry name" value="Acyl-CoA_Oxase/DH_mid-dom_sf"/>
</dbReference>
<protein>
    <recommendedName>
        <fullName evidence="1">Acyl-CoA dehydrogenase/oxidase N-terminal domain-containing protein</fullName>
    </recommendedName>
</protein>
<dbReference type="Gene3D" id="1.10.540.10">
    <property type="entry name" value="Acyl-CoA dehydrogenase/oxidase, N-terminal domain"/>
    <property type="match status" value="1"/>
</dbReference>
<name>A0A7V8FQ68_9BURK</name>
<organism evidence="2 3">
    <name type="scientific">Paracidovorax wautersii</name>
    <dbReference type="NCBI Taxonomy" id="1177982"/>
    <lineage>
        <taxon>Bacteria</taxon>
        <taxon>Pseudomonadati</taxon>
        <taxon>Pseudomonadota</taxon>
        <taxon>Betaproteobacteria</taxon>
        <taxon>Burkholderiales</taxon>
        <taxon>Comamonadaceae</taxon>
        <taxon>Paracidovorax</taxon>
    </lineage>
</organism>
<comment type="caution">
    <text evidence="2">The sequence shown here is derived from an EMBL/GenBank/DDBJ whole genome shotgun (WGS) entry which is preliminary data.</text>
</comment>
<dbReference type="InterPro" id="IPR009100">
    <property type="entry name" value="AcylCoA_DH/oxidase_NM_dom_sf"/>
</dbReference>
<reference evidence="3" key="1">
    <citation type="journal article" date="2020" name="MBio">
        <title>Horizontal gene transfer to a defensive symbiont with a reduced genome amongst a multipartite beetle microbiome.</title>
        <authorList>
            <person name="Waterworth S.C."/>
            <person name="Florez L.V."/>
            <person name="Rees E.R."/>
            <person name="Hertweck C."/>
            <person name="Kaltenpoth M."/>
            <person name="Kwan J.C."/>
        </authorList>
    </citation>
    <scope>NUCLEOTIDE SEQUENCE [LARGE SCALE GENOMIC DNA]</scope>
</reference>
<dbReference type="AlphaFoldDB" id="A0A7V8FQ68"/>
<evidence type="ECO:0000313" key="2">
    <source>
        <dbReference type="EMBL" id="KAF1022196.1"/>
    </source>
</evidence>
<dbReference type="InterPro" id="IPR037069">
    <property type="entry name" value="AcylCoA_DH/ox_N_sf"/>
</dbReference>
<dbReference type="GO" id="GO:0050660">
    <property type="term" value="F:flavin adenine dinucleotide binding"/>
    <property type="evidence" value="ECO:0007669"/>
    <property type="project" value="InterPro"/>
</dbReference>
<dbReference type="PANTHER" id="PTHR43884:SF12">
    <property type="entry name" value="ISOVALERYL-COA DEHYDROGENASE, MITOCHONDRIAL-RELATED"/>
    <property type="match status" value="1"/>
</dbReference>
<proteinExistence type="predicted"/>
<evidence type="ECO:0000313" key="3">
    <source>
        <dbReference type="Proteomes" id="UP000461670"/>
    </source>
</evidence>
<evidence type="ECO:0000259" key="1">
    <source>
        <dbReference type="Pfam" id="PF02771"/>
    </source>
</evidence>
<feature type="domain" description="Acyl-CoA dehydrogenase/oxidase N-terminal" evidence="1">
    <location>
        <begin position="18"/>
        <end position="105"/>
    </location>
</feature>
<sequence>MKPVDARPDGEDWACAHADALDEGSARVDVLARFAQERLTRIGVPRALGGDGGTAADMTQAIADLARRSLTAAFMLWGHRCYAEYVVQSDNPALRERALPALLDGRHAGATGMSNAMKFLGGLEALQIQATPLTAGDSGQPRWRIDGRLPWVTHLRPGGFSVAAAVQPADGGPAPVFAFHASQPGVRRSDDLPLIALRGSQTAAVALDGVIADSSDRLHHDLQAWLPHVRPQFLGLQCGLSIGLAHASLAAARSQLGPARGSALAERIAQRDRALAADTDALLTGLAQGRFGPDPAALFRLRIALAAHAQDAVTLELQASGGRAYLQDQCAGFARRWREAAFIPVITPSLTQLETQLARQARPS</sequence>
<dbReference type="EMBL" id="WNDQ01000014">
    <property type="protein sequence ID" value="KAF1022196.1"/>
    <property type="molecule type" value="Genomic_DNA"/>
</dbReference>
<dbReference type="Pfam" id="PF02771">
    <property type="entry name" value="Acyl-CoA_dh_N"/>
    <property type="match status" value="1"/>
</dbReference>